<reference evidence="2" key="1">
    <citation type="journal article" date="2019" name="Int. J. Syst. Evol. Microbiol.">
        <title>The Global Catalogue of Microorganisms (GCM) 10K type strain sequencing project: providing services to taxonomists for standard genome sequencing and annotation.</title>
        <authorList>
            <consortium name="The Broad Institute Genomics Platform"/>
            <consortium name="The Broad Institute Genome Sequencing Center for Infectious Disease"/>
            <person name="Wu L."/>
            <person name="Ma J."/>
        </authorList>
    </citation>
    <scope>NUCLEOTIDE SEQUENCE [LARGE SCALE GENOMIC DNA]</scope>
    <source>
        <strain evidence="2">KCTC 33842</strain>
    </source>
</reference>
<evidence type="ECO:0000313" key="1">
    <source>
        <dbReference type="EMBL" id="MFD2610280.1"/>
    </source>
</evidence>
<sequence length="110" mass="11935">MTQNEHADVHVLHSHAAALRCLRGMALSRLIPARIILASTAITALDDDTDEATYIHELAGLTVEVVVIAGDLPALGLDLQDLPAYIYTMVDLQTAVLQALAAGHRIYHWL</sequence>
<name>A0ABW5P730_9DEIO</name>
<organism evidence="1 2">
    <name type="scientific">Deinococcus taklimakanensis</name>
    <dbReference type="NCBI Taxonomy" id="536443"/>
    <lineage>
        <taxon>Bacteria</taxon>
        <taxon>Thermotogati</taxon>
        <taxon>Deinococcota</taxon>
        <taxon>Deinococci</taxon>
        <taxon>Deinococcales</taxon>
        <taxon>Deinococcaceae</taxon>
        <taxon>Deinococcus</taxon>
    </lineage>
</organism>
<keyword evidence="2" id="KW-1185">Reference proteome</keyword>
<protein>
    <submittedName>
        <fullName evidence="1">Uncharacterized protein</fullName>
    </submittedName>
</protein>
<dbReference type="EMBL" id="JBHUMK010000058">
    <property type="protein sequence ID" value="MFD2610280.1"/>
    <property type="molecule type" value="Genomic_DNA"/>
</dbReference>
<accession>A0ABW5P730</accession>
<comment type="caution">
    <text evidence="1">The sequence shown here is derived from an EMBL/GenBank/DDBJ whole genome shotgun (WGS) entry which is preliminary data.</text>
</comment>
<gene>
    <name evidence="1" type="ORF">ACFSR9_12655</name>
</gene>
<evidence type="ECO:0000313" key="2">
    <source>
        <dbReference type="Proteomes" id="UP001597475"/>
    </source>
</evidence>
<dbReference type="RefSeq" id="WP_386846336.1">
    <property type="nucleotide sequence ID" value="NZ_JBHUMK010000058.1"/>
</dbReference>
<proteinExistence type="predicted"/>
<dbReference type="Proteomes" id="UP001597475">
    <property type="component" value="Unassembled WGS sequence"/>
</dbReference>